<evidence type="ECO:0000259" key="4">
    <source>
        <dbReference type="Pfam" id="PF09094"/>
    </source>
</evidence>
<dbReference type="SUPFAM" id="SSF88713">
    <property type="entry name" value="Glycoside hydrolase/deacetylase"/>
    <property type="match status" value="1"/>
</dbReference>
<dbReference type="Pfam" id="PF09094">
    <property type="entry name" value="AmyA-A_glucT_m"/>
    <property type="match status" value="1"/>
</dbReference>
<feature type="domain" description="Alpha-amylase/4-alpha-glucanotransferase C-terminal" evidence="5">
    <location>
        <begin position="414"/>
        <end position="700"/>
    </location>
</feature>
<dbReference type="InterPro" id="IPR015179">
    <property type="entry name" value="A-amylase/a-glucTrfase_C"/>
</dbReference>
<comment type="caution">
    <text evidence="6">The sequence shown here is derived from an EMBL/GenBank/DDBJ whole genome shotgun (WGS) entry which is preliminary data.</text>
</comment>
<dbReference type="Gene3D" id="2.70.98.10">
    <property type="match status" value="1"/>
</dbReference>
<comment type="similarity">
    <text evidence="1">Belongs to the glycosyl hydrolase 57 family.</text>
</comment>
<dbReference type="Gene3D" id="3.20.110.20">
    <property type="match status" value="1"/>
</dbReference>
<dbReference type="GO" id="GO:0005576">
    <property type="term" value="C:extracellular region"/>
    <property type="evidence" value="ECO:0007669"/>
    <property type="project" value="TreeGrafter"/>
</dbReference>
<dbReference type="PANTHER" id="PTHR41695:SF1">
    <property type="entry name" value="1,4-ALPHA-GLUCAN BRANCHING ENZYME TK1436"/>
    <property type="match status" value="1"/>
</dbReference>
<evidence type="ECO:0000313" key="6">
    <source>
        <dbReference type="EMBL" id="TWT81782.1"/>
    </source>
</evidence>
<dbReference type="RefSeq" id="WP_146397897.1">
    <property type="nucleotide sequence ID" value="NZ_SJPJ01000001.1"/>
</dbReference>
<keyword evidence="2" id="KW-0119">Carbohydrate metabolism</keyword>
<dbReference type="Pfam" id="PF03065">
    <property type="entry name" value="Glyco_hydro_57"/>
    <property type="match status" value="1"/>
</dbReference>
<dbReference type="SUPFAM" id="SSF74650">
    <property type="entry name" value="Galactose mutarotase-like"/>
    <property type="match status" value="1"/>
</dbReference>
<evidence type="ECO:0000313" key="7">
    <source>
        <dbReference type="Proteomes" id="UP000315010"/>
    </source>
</evidence>
<evidence type="ECO:0000259" key="3">
    <source>
        <dbReference type="Pfam" id="PF03065"/>
    </source>
</evidence>
<dbReference type="SUPFAM" id="SSF88688">
    <property type="entry name" value="Families 57/38 glycoside transferase middle domain"/>
    <property type="match status" value="1"/>
</dbReference>
<dbReference type="GO" id="GO:0030979">
    <property type="term" value="P:alpha-glucan biosynthetic process"/>
    <property type="evidence" value="ECO:0007669"/>
    <property type="project" value="InterPro"/>
</dbReference>
<dbReference type="GO" id="GO:0030246">
    <property type="term" value="F:carbohydrate binding"/>
    <property type="evidence" value="ECO:0007669"/>
    <property type="project" value="InterPro"/>
</dbReference>
<proteinExistence type="inferred from homology"/>
<keyword evidence="6" id="KW-0378">Hydrolase</keyword>
<keyword evidence="6" id="KW-0326">Glycosidase</keyword>
<dbReference type="GO" id="GO:0004556">
    <property type="term" value="F:alpha-amylase activity"/>
    <property type="evidence" value="ECO:0007669"/>
    <property type="project" value="UniProtKB-EC"/>
</dbReference>
<dbReference type="InterPro" id="IPR004300">
    <property type="entry name" value="Glyco_hydro_57_N"/>
</dbReference>
<dbReference type="GO" id="GO:0003844">
    <property type="term" value="F:1,4-alpha-glucan branching enzyme activity"/>
    <property type="evidence" value="ECO:0007669"/>
    <property type="project" value="InterPro"/>
</dbReference>
<evidence type="ECO:0000256" key="1">
    <source>
        <dbReference type="ARBA" id="ARBA00006821"/>
    </source>
</evidence>
<dbReference type="AlphaFoldDB" id="A0A5C5Z319"/>
<dbReference type="InterPro" id="IPR040042">
    <property type="entry name" value="Branching_enz_MT3115-like"/>
</dbReference>
<feature type="domain" description="Glycoside hydrolase family 57 N-terminal" evidence="3">
    <location>
        <begin position="9"/>
        <end position="270"/>
    </location>
</feature>
<dbReference type="EMBL" id="SJPJ01000001">
    <property type="protein sequence ID" value="TWT81782.1"/>
    <property type="molecule type" value="Genomic_DNA"/>
</dbReference>
<evidence type="ECO:0000259" key="5">
    <source>
        <dbReference type="Pfam" id="PF09095"/>
    </source>
</evidence>
<dbReference type="OrthoDB" id="8476at2"/>
<evidence type="ECO:0000256" key="2">
    <source>
        <dbReference type="ARBA" id="ARBA00023277"/>
    </source>
</evidence>
<accession>A0A5C5Z319</accession>
<dbReference type="EC" id="3.2.1.1" evidence="6"/>
<feature type="domain" description="Alpha-amylase/4-alpha-glucanotransferase central" evidence="4">
    <location>
        <begin position="314"/>
        <end position="395"/>
    </location>
</feature>
<dbReference type="PANTHER" id="PTHR41695">
    <property type="entry name" value="1,4-ALPHA-GLUCAN BRANCHING ENZYME RV3031-RELATED"/>
    <property type="match status" value="1"/>
</dbReference>
<dbReference type="InterPro" id="IPR015178">
    <property type="entry name" value="A-amylase/a-glucTrfase_central"/>
</dbReference>
<dbReference type="CDD" id="cd10793">
    <property type="entry name" value="GH57N_TLGT_like"/>
    <property type="match status" value="1"/>
</dbReference>
<dbReference type="Proteomes" id="UP000315010">
    <property type="component" value="Unassembled WGS sequence"/>
</dbReference>
<name>A0A5C5Z319_9BACT</name>
<reference evidence="6 7" key="1">
    <citation type="submission" date="2019-02" db="EMBL/GenBank/DDBJ databases">
        <title>Deep-cultivation of Planctomycetes and their phenomic and genomic characterization uncovers novel biology.</title>
        <authorList>
            <person name="Wiegand S."/>
            <person name="Jogler M."/>
            <person name="Boedeker C."/>
            <person name="Pinto D."/>
            <person name="Vollmers J."/>
            <person name="Rivas-Marin E."/>
            <person name="Kohn T."/>
            <person name="Peeters S.H."/>
            <person name="Heuer A."/>
            <person name="Rast P."/>
            <person name="Oberbeckmann S."/>
            <person name="Bunk B."/>
            <person name="Jeske O."/>
            <person name="Meyerdierks A."/>
            <person name="Storesund J.E."/>
            <person name="Kallscheuer N."/>
            <person name="Luecker S."/>
            <person name="Lage O.M."/>
            <person name="Pohl T."/>
            <person name="Merkel B.J."/>
            <person name="Hornburger P."/>
            <person name="Mueller R.-W."/>
            <person name="Bruemmer F."/>
            <person name="Labrenz M."/>
            <person name="Spormann A.M."/>
            <person name="Op Den Camp H."/>
            <person name="Overmann J."/>
            <person name="Amann R."/>
            <person name="Jetten M.S.M."/>
            <person name="Mascher T."/>
            <person name="Medema M.H."/>
            <person name="Devos D.P."/>
            <person name="Kaster A.-K."/>
            <person name="Ovreas L."/>
            <person name="Rohde M."/>
            <person name="Galperin M.Y."/>
            <person name="Jogler C."/>
        </authorList>
    </citation>
    <scope>NUCLEOTIDE SEQUENCE [LARGE SCALE GENOMIC DNA]</scope>
    <source>
        <strain evidence="6 7">CA13</strain>
    </source>
</reference>
<sequence length="721" mass="82174">MTPHAYLCLVLHNHQPIGNFDGVFEQAYQDSYLPFMEVFEPFEKLQISLHTSGPLMMWLADRHPEYIDRLRMLVESGRVEIVGGPQYEPIMTMLPRRDRIGQIQAYSNWLQRTLGVRPRGMWMPERVWESSLTSDVVDAGIEYTVLDDFHFRAAGLRDHELTGYFLTEDDGRLLKVFPGSERLRYTIPFQPASETVAHCRQFAEQSPGAVLTFGDDGEKFGTWPDTKVHVYDKGWLRSFFTALSENTDWLKTVSLADAVAQTPSAGKVYLPDCSYREMTEWALPVESQKSFDDVTHSMEDHPQWADLKPFIRGGYWRNFKSKYDETNEMYARMMSVSSRLAKAETTATDQGVIAQIRDDLYRGQCNCPYWHGAFGGIYLPHLRNAIYQHLIAADNRLSELEGQNDQTVAATADDYNFDGLQEVQLSNNQLCAWIAPGHGGRMYELDVREIQHNLLATLQRRPENYHRKVLAGPNTGGDEVASIHDRVVFKQADLDQRLQYDRYARKSLMDHFYDNDAGLQAVSRGEAEERGDFVDLPYETKLRRGADRVQVQMRRDGNAWGIPITLTKAVTLQAGSDRLLVTYLLENLPQDNPLHFAIEMNFAGMPSGADDRYFSDVDGNHLGQLGEELDLQDVQGLNLSDRWLGIDVSLQIDRPSGVWAFPISTVSQSESGFELVHQSVCVQPHWIVTGDAEGRWVVQIEMAATCEQKTETIHQEQVIRL</sequence>
<dbReference type="Pfam" id="PF09095">
    <property type="entry name" value="AmyA-gluTrfs_C"/>
    <property type="match status" value="1"/>
</dbReference>
<dbReference type="InterPro" id="IPR011330">
    <property type="entry name" value="Glyco_hydro/deAcase_b/a-brl"/>
</dbReference>
<dbReference type="InterPro" id="IPR011013">
    <property type="entry name" value="Gal_mutarotase_sf_dom"/>
</dbReference>
<dbReference type="InterPro" id="IPR028995">
    <property type="entry name" value="Glyco_hydro_57/38_cen_sf"/>
</dbReference>
<keyword evidence="7" id="KW-1185">Reference proteome</keyword>
<organism evidence="6 7">
    <name type="scientific">Novipirellula herctigrandis</name>
    <dbReference type="NCBI Taxonomy" id="2527986"/>
    <lineage>
        <taxon>Bacteria</taxon>
        <taxon>Pseudomonadati</taxon>
        <taxon>Planctomycetota</taxon>
        <taxon>Planctomycetia</taxon>
        <taxon>Pirellulales</taxon>
        <taxon>Pirellulaceae</taxon>
        <taxon>Novipirellula</taxon>
    </lineage>
</organism>
<protein>
    <submittedName>
        <fullName evidence="6">Alpha-amylase 1</fullName>
        <ecNumber evidence="6">3.2.1.1</ecNumber>
    </submittedName>
</protein>
<gene>
    <name evidence="6" type="primary">amyA</name>
    <name evidence="6" type="ORF">CA13_32350</name>
</gene>
<dbReference type="InterPro" id="IPR014718">
    <property type="entry name" value="GH-type_carb-bd"/>
</dbReference>